<dbReference type="EMBL" id="WVHS01000001">
    <property type="protein sequence ID" value="MXV14696.1"/>
    <property type="molecule type" value="Genomic_DNA"/>
</dbReference>
<protein>
    <recommendedName>
        <fullName evidence="4">T9SS type A sorting domain-containing protein</fullName>
    </recommendedName>
</protein>
<proteinExistence type="predicted"/>
<keyword evidence="1" id="KW-0732">Signal</keyword>
<comment type="caution">
    <text evidence="2">The sequence shown here is derived from an EMBL/GenBank/DDBJ whole genome shotgun (WGS) entry which is preliminary data.</text>
</comment>
<reference evidence="2 3" key="1">
    <citation type="submission" date="2019-11" db="EMBL/GenBank/DDBJ databases">
        <title>Pedobacter sp. HMF7056 Genome sequencing and assembly.</title>
        <authorList>
            <person name="Kang H."/>
            <person name="Kim H."/>
            <person name="Joh K."/>
        </authorList>
    </citation>
    <scope>NUCLEOTIDE SEQUENCE [LARGE SCALE GENOMIC DNA]</scope>
    <source>
        <strain evidence="2 3">HMF7056</strain>
    </source>
</reference>
<feature type="signal peptide" evidence="1">
    <location>
        <begin position="1"/>
        <end position="21"/>
    </location>
</feature>
<evidence type="ECO:0000256" key="1">
    <source>
        <dbReference type="SAM" id="SignalP"/>
    </source>
</evidence>
<sequence>MKKITLLVGAAIMILYSGAHAQQKKPVNKYIIIANGDTIINGKDVDNLSLEEKKALLKDFFHADNGHIEIGGTGIIVQRDGRDTLLLRGLRNRPYISRLNRDSLFSRFKDDSLRKRIYAYIDTMRNGAHVSVIRPGDTGDRIPNMIRPGDPRVYAYRSPMPRANDRVTGGSLFAPGGSNTQSFTYRNTDKNGYSTSVNFRIGEARKELADKITGSTTANTTLDVTDLTLFPNFSSGKITLSFTLSGKGATEVKLLDTDLQPVYTDKLASFTGTYAKQVNMPKNGLYYLAVNQGGKWFVKRVVKE</sequence>
<evidence type="ECO:0000313" key="3">
    <source>
        <dbReference type="Proteomes" id="UP000451233"/>
    </source>
</evidence>
<gene>
    <name evidence="2" type="ORF">GS398_05250</name>
</gene>
<evidence type="ECO:0008006" key="4">
    <source>
        <dbReference type="Google" id="ProtNLM"/>
    </source>
</evidence>
<feature type="chain" id="PRO_5029599704" description="T9SS type A sorting domain-containing protein" evidence="1">
    <location>
        <begin position="22"/>
        <end position="304"/>
    </location>
</feature>
<organism evidence="2 3">
    <name type="scientific">Hufsiella ginkgonis</name>
    <dbReference type="NCBI Taxonomy" id="2695274"/>
    <lineage>
        <taxon>Bacteria</taxon>
        <taxon>Pseudomonadati</taxon>
        <taxon>Bacteroidota</taxon>
        <taxon>Sphingobacteriia</taxon>
        <taxon>Sphingobacteriales</taxon>
        <taxon>Sphingobacteriaceae</taxon>
        <taxon>Hufsiella</taxon>
    </lineage>
</organism>
<dbReference type="AlphaFoldDB" id="A0A7K1XVZ5"/>
<name>A0A7K1XVZ5_9SPHI</name>
<evidence type="ECO:0000313" key="2">
    <source>
        <dbReference type="EMBL" id="MXV14696.1"/>
    </source>
</evidence>
<accession>A0A7K1XVZ5</accession>
<dbReference type="Proteomes" id="UP000451233">
    <property type="component" value="Unassembled WGS sequence"/>
</dbReference>
<dbReference type="RefSeq" id="WP_160905651.1">
    <property type="nucleotide sequence ID" value="NZ_WVHS01000001.1"/>
</dbReference>
<keyword evidence="3" id="KW-1185">Reference proteome</keyword>